<gene>
    <name evidence="1" type="ORF">HPB47_020370</name>
</gene>
<evidence type="ECO:0000313" key="1">
    <source>
        <dbReference type="EMBL" id="KAG0432938.1"/>
    </source>
</evidence>
<sequence length="664" mass="71756">MDAAFLAIDTAIAAQICLRSPTPLQTPYQVRYLDRSNQLALDATSSEVRDALLKVTHIPIGTQQISVQAYEAIRRGQIRGFIKNAGGLDTAQLLRNLHCRECASLQARPLGNSGSALITFDGTSLPFRVGLGSFTGCVHPFRRQTQVCDTCHRIGHRSAQCPNNTQARCSTCGTPKHGVDACPSVQPKCRNCGGAHLATARSCPKRQGIQLAMAQRDRGRTRRRQSPSSTSKEEPATPPAVPETLALAQPAVPPAAPQVPIAAPRSAKQKTDSCRVLTVKPRAPAGNTTGDRTQVPTSEPLPPTFAEEPIRIDSPFTLHELEAALDRANTSSAPGPDNITVGQIRYLPKALKETVLAEINQATVFSSTGYPPIAIFPVMKGLTDLRALNFSPRKPGPRLLFCHRSSHPAPFRTLTKPGRSCKCIPNFNNITIMGRHRNAYAREVIEALAIEDSGQMGWLFGADELGLPIPTLESLRRGWVTSRRRPILPGRWGRSPSYCGVSQSRLLGCCYAGRSLRLECPLDLLADNFGDRQRSRLVVSRQELPEFFSDDVADDFPKAVDTGGAQVQTGSCDGWSSRHAGEYTTAGAAGVCAWFAIVVFFGLGLSNSWPYSGSSPLMRRLVRVSGSAESCLLTALGIGLALRALGGERCTGMRYPAPPPKCHE</sequence>
<accession>A0AC60QFJ2</accession>
<organism evidence="1 2">
    <name type="scientific">Ixodes persulcatus</name>
    <name type="common">Taiga tick</name>
    <dbReference type="NCBI Taxonomy" id="34615"/>
    <lineage>
        <taxon>Eukaryota</taxon>
        <taxon>Metazoa</taxon>
        <taxon>Ecdysozoa</taxon>
        <taxon>Arthropoda</taxon>
        <taxon>Chelicerata</taxon>
        <taxon>Arachnida</taxon>
        <taxon>Acari</taxon>
        <taxon>Parasitiformes</taxon>
        <taxon>Ixodida</taxon>
        <taxon>Ixodoidea</taxon>
        <taxon>Ixodidae</taxon>
        <taxon>Ixodinae</taxon>
        <taxon>Ixodes</taxon>
    </lineage>
</organism>
<proteinExistence type="predicted"/>
<dbReference type="Proteomes" id="UP000805193">
    <property type="component" value="Unassembled WGS sequence"/>
</dbReference>
<dbReference type="EMBL" id="JABSTQ010009102">
    <property type="protein sequence ID" value="KAG0432938.1"/>
    <property type="molecule type" value="Genomic_DNA"/>
</dbReference>
<evidence type="ECO:0000313" key="2">
    <source>
        <dbReference type="Proteomes" id="UP000805193"/>
    </source>
</evidence>
<protein>
    <submittedName>
        <fullName evidence="1">Uncharacterized protein</fullName>
    </submittedName>
</protein>
<name>A0AC60QFJ2_IXOPE</name>
<reference evidence="1 2" key="1">
    <citation type="journal article" date="2020" name="Cell">
        <title>Large-Scale Comparative Analyses of Tick Genomes Elucidate Their Genetic Diversity and Vector Capacities.</title>
        <authorList>
            <consortium name="Tick Genome and Microbiome Consortium (TIGMIC)"/>
            <person name="Jia N."/>
            <person name="Wang J."/>
            <person name="Shi W."/>
            <person name="Du L."/>
            <person name="Sun Y."/>
            <person name="Zhan W."/>
            <person name="Jiang J.F."/>
            <person name="Wang Q."/>
            <person name="Zhang B."/>
            <person name="Ji P."/>
            <person name="Bell-Sakyi L."/>
            <person name="Cui X.M."/>
            <person name="Yuan T.T."/>
            <person name="Jiang B.G."/>
            <person name="Yang W.F."/>
            <person name="Lam T.T."/>
            <person name="Chang Q.C."/>
            <person name="Ding S.J."/>
            <person name="Wang X.J."/>
            <person name="Zhu J.G."/>
            <person name="Ruan X.D."/>
            <person name="Zhao L."/>
            <person name="Wei J.T."/>
            <person name="Ye R.Z."/>
            <person name="Que T.C."/>
            <person name="Du C.H."/>
            <person name="Zhou Y.H."/>
            <person name="Cheng J.X."/>
            <person name="Dai P.F."/>
            <person name="Guo W.B."/>
            <person name="Han X.H."/>
            <person name="Huang E.J."/>
            <person name="Li L.F."/>
            <person name="Wei W."/>
            <person name="Gao Y.C."/>
            <person name="Liu J.Z."/>
            <person name="Shao H.Z."/>
            <person name="Wang X."/>
            <person name="Wang C.C."/>
            <person name="Yang T.C."/>
            <person name="Huo Q.B."/>
            <person name="Li W."/>
            <person name="Chen H.Y."/>
            <person name="Chen S.E."/>
            <person name="Zhou L.G."/>
            <person name="Ni X.B."/>
            <person name="Tian J.H."/>
            <person name="Sheng Y."/>
            <person name="Liu T."/>
            <person name="Pan Y.S."/>
            <person name="Xia L.Y."/>
            <person name="Li J."/>
            <person name="Zhao F."/>
            <person name="Cao W.C."/>
        </authorList>
    </citation>
    <scope>NUCLEOTIDE SEQUENCE [LARGE SCALE GENOMIC DNA]</scope>
    <source>
        <strain evidence="1">Iper-2018</strain>
    </source>
</reference>
<comment type="caution">
    <text evidence="1">The sequence shown here is derived from an EMBL/GenBank/DDBJ whole genome shotgun (WGS) entry which is preliminary data.</text>
</comment>
<keyword evidence="2" id="KW-1185">Reference proteome</keyword>